<feature type="transmembrane region" description="Helical" evidence="1">
    <location>
        <begin position="7"/>
        <end position="40"/>
    </location>
</feature>
<dbReference type="InterPro" id="IPR007403">
    <property type="entry name" value="DUF456"/>
</dbReference>
<feature type="transmembrane region" description="Helical" evidence="1">
    <location>
        <begin position="84"/>
        <end position="112"/>
    </location>
</feature>
<accession>A0A0B2BD22</accession>
<proteinExistence type="predicted"/>
<protein>
    <recommendedName>
        <fullName evidence="4">DUF456 domain-containing protein</fullName>
    </recommendedName>
</protein>
<dbReference type="Proteomes" id="UP000230842">
    <property type="component" value="Unassembled WGS sequence"/>
</dbReference>
<evidence type="ECO:0000256" key="1">
    <source>
        <dbReference type="SAM" id="Phobius"/>
    </source>
</evidence>
<evidence type="ECO:0000313" key="2">
    <source>
        <dbReference type="EMBL" id="PJJ55947.1"/>
    </source>
</evidence>
<feature type="transmembrane region" description="Helical" evidence="1">
    <location>
        <begin position="46"/>
        <end position="64"/>
    </location>
</feature>
<keyword evidence="3" id="KW-1185">Reference proteome</keyword>
<reference evidence="2 3" key="1">
    <citation type="submission" date="2017-11" db="EMBL/GenBank/DDBJ databases">
        <title>Genomic Encyclopedia of Archaeal and Bacterial Type Strains, Phase II (KMG-II): From Individual Species to Whole Genera.</title>
        <authorList>
            <person name="Goeker M."/>
        </authorList>
    </citation>
    <scope>NUCLEOTIDE SEQUENCE [LARGE SCALE GENOMIC DNA]</scope>
    <source>
        <strain evidence="2 3">DSM 27763</strain>
    </source>
</reference>
<feature type="transmembrane region" description="Helical" evidence="1">
    <location>
        <begin position="132"/>
        <end position="159"/>
    </location>
</feature>
<dbReference type="Pfam" id="PF04306">
    <property type="entry name" value="DUF456"/>
    <property type="match status" value="1"/>
</dbReference>
<organism evidence="2 3">
    <name type="scientific">Mumia flava</name>
    <dbReference type="NCBI Taxonomy" id="1348852"/>
    <lineage>
        <taxon>Bacteria</taxon>
        <taxon>Bacillati</taxon>
        <taxon>Actinomycetota</taxon>
        <taxon>Actinomycetes</taxon>
        <taxon>Propionibacteriales</taxon>
        <taxon>Nocardioidaceae</taxon>
        <taxon>Mumia</taxon>
    </lineage>
</organism>
<keyword evidence="1" id="KW-1133">Transmembrane helix</keyword>
<dbReference type="AlphaFoldDB" id="A0A0B2BD22"/>
<keyword evidence="1" id="KW-0472">Membrane</keyword>
<dbReference type="RefSeq" id="WP_039352565.1">
    <property type="nucleotide sequence ID" value="NZ_PGEZ01000001.1"/>
</dbReference>
<gene>
    <name evidence="2" type="ORF">CLV56_0150</name>
</gene>
<comment type="caution">
    <text evidence="2">The sequence shown here is derived from an EMBL/GenBank/DDBJ whole genome shotgun (WGS) entry which is preliminary data.</text>
</comment>
<dbReference type="EMBL" id="PGEZ01000001">
    <property type="protein sequence ID" value="PJJ55947.1"/>
    <property type="molecule type" value="Genomic_DNA"/>
</dbReference>
<sequence length="160" mass="16610">MDTLGTVLVGLAILVGIAGIIVPILPGSLLVWIAIVVWAVVVAEPAAWAVLVAATVVYGATLVVQYAIPGRRLQRAGVPGRAMLLGFVLGVIGFFVIPVLGLFVGFVLGVYLHELARHRTHEGAWTATVHAMKAAGLSILIELAGAMISTSLWVAGVVLT</sequence>
<evidence type="ECO:0008006" key="4">
    <source>
        <dbReference type="Google" id="ProtNLM"/>
    </source>
</evidence>
<dbReference type="OrthoDB" id="3577600at2"/>
<name>A0A0B2BD22_9ACTN</name>
<evidence type="ECO:0000313" key="3">
    <source>
        <dbReference type="Proteomes" id="UP000230842"/>
    </source>
</evidence>
<keyword evidence="1" id="KW-0812">Transmembrane</keyword>